<dbReference type="Pfam" id="PF06439">
    <property type="entry name" value="3keto-disac_hyd"/>
    <property type="match status" value="1"/>
</dbReference>
<protein>
    <submittedName>
        <fullName evidence="2">DUF1080 domain-containing protein</fullName>
    </submittedName>
</protein>
<evidence type="ECO:0000313" key="3">
    <source>
        <dbReference type="Proteomes" id="UP000829476"/>
    </source>
</evidence>
<evidence type="ECO:0000259" key="1">
    <source>
        <dbReference type="Pfam" id="PF06439"/>
    </source>
</evidence>
<sequence>MKKLAFPLIACIVLVSCKQNEKKETAVTTEKVESNTAKTDNPDTEQDKWIMLFDGSSFDAWRGYLKEDIPDQWTIESDAMAFTPGKNGGSNIITKEKFKNFELSLEWKISEGGNSGIFWGVHEDPKFPEAYQTGPEIQVLDDERHPDAKNGTTHQAGSLYDMIAPSEKVVKPAGEWNTCIIRIDHKNNAGSVTLNGTEIVKFPVHGPEWNQMVDNSKFKGWEGFGKYPTGHIGLQDHGDKVWYRNIKIKPL</sequence>
<accession>A0ABY3YNT5</accession>
<reference evidence="2 3" key="1">
    <citation type="journal article" date="2018" name="Int. J. Syst. Evol. Microbiol.">
        <title>Zhouia spongiae sp. nov., isolated from a marine sponge.</title>
        <authorList>
            <person name="Zhuang L."/>
            <person name="Lin B."/>
            <person name="Qin F."/>
            <person name="Luo L."/>
        </authorList>
    </citation>
    <scope>NUCLEOTIDE SEQUENCE [LARGE SCALE GENOMIC DNA]</scope>
    <source>
        <strain evidence="2 3">HN-Y44</strain>
    </source>
</reference>
<dbReference type="EMBL" id="CP094326">
    <property type="protein sequence ID" value="UNY99480.1"/>
    <property type="molecule type" value="Genomic_DNA"/>
</dbReference>
<dbReference type="Gene3D" id="2.60.120.560">
    <property type="entry name" value="Exo-inulinase, domain 1"/>
    <property type="match status" value="1"/>
</dbReference>
<organism evidence="2 3">
    <name type="scientific">Zhouia spongiae</name>
    <dbReference type="NCBI Taxonomy" id="2202721"/>
    <lineage>
        <taxon>Bacteria</taxon>
        <taxon>Pseudomonadati</taxon>
        <taxon>Bacteroidota</taxon>
        <taxon>Flavobacteriia</taxon>
        <taxon>Flavobacteriales</taxon>
        <taxon>Flavobacteriaceae</taxon>
        <taxon>Zhouia</taxon>
    </lineage>
</organism>
<keyword evidence="3" id="KW-1185">Reference proteome</keyword>
<evidence type="ECO:0000313" key="2">
    <source>
        <dbReference type="EMBL" id="UNY99480.1"/>
    </source>
</evidence>
<dbReference type="Proteomes" id="UP000829476">
    <property type="component" value="Chromosome"/>
</dbReference>
<dbReference type="PROSITE" id="PS51257">
    <property type="entry name" value="PROKAR_LIPOPROTEIN"/>
    <property type="match status" value="1"/>
</dbReference>
<gene>
    <name evidence="2" type="ORF">MQE36_03840</name>
</gene>
<feature type="domain" description="3-keto-alpha-glucoside-1,2-lyase/3-keto-2-hydroxy-glucal hydratase" evidence="1">
    <location>
        <begin position="48"/>
        <end position="249"/>
    </location>
</feature>
<dbReference type="RefSeq" id="WP_242937853.1">
    <property type="nucleotide sequence ID" value="NZ_CP094326.1"/>
</dbReference>
<name>A0ABY3YNT5_9FLAO</name>
<dbReference type="InterPro" id="IPR010496">
    <property type="entry name" value="AL/BT2_dom"/>
</dbReference>
<proteinExistence type="predicted"/>